<keyword evidence="12" id="KW-0833">Ubl conjugation pathway</keyword>
<dbReference type="InterPro" id="IPR013083">
    <property type="entry name" value="Znf_RING/FYVE/PHD"/>
</dbReference>
<organism evidence="21 22">
    <name type="scientific">Bambusicola thoracicus</name>
    <name type="common">Chinese bamboo-partridge</name>
    <name type="synonym">Perdix thoracica</name>
    <dbReference type="NCBI Taxonomy" id="9083"/>
    <lineage>
        <taxon>Eukaryota</taxon>
        <taxon>Metazoa</taxon>
        <taxon>Chordata</taxon>
        <taxon>Craniata</taxon>
        <taxon>Vertebrata</taxon>
        <taxon>Euteleostomi</taxon>
        <taxon>Archelosauria</taxon>
        <taxon>Archosauria</taxon>
        <taxon>Dinosauria</taxon>
        <taxon>Saurischia</taxon>
        <taxon>Theropoda</taxon>
        <taxon>Coelurosauria</taxon>
        <taxon>Aves</taxon>
        <taxon>Neognathae</taxon>
        <taxon>Galloanserae</taxon>
        <taxon>Galliformes</taxon>
        <taxon>Phasianidae</taxon>
        <taxon>Perdicinae</taxon>
        <taxon>Bambusicola</taxon>
    </lineage>
</organism>
<dbReference type="CDD" id="cd19776">
    <property type="entry name" value="Bbox2_TRIM25_C-IV"/>
    <property type="match status" value="1"/>
</dbReference>
<dbReference type="GO" id="GO:0061630">
    <property type="term" value="F:ubiquitin protein ligase activity"/>
    <property type="evidence" value="ECO:0007669"/>
    <property type="project" value="UniProtKB-EC"/>
</dbReference>
<keyword evidence="8" id="KW-0399">Innate immunity</keyword>
<dbReference type="Pfam" id="PF00622">
    <property type="entry name" value="SPRY"/>
    <property type="match status" value="1"/>
</dbReference>
<dbReference type="InterPro" id="IPR003879">
    <property type="entry name" value="Butyrophylin_SPRY"/>
</dbReference>
<dbReference type="InterPro" id="IPR027370">
    <property type="entry name" value="Znf-RING_euk"/>
</dbReference>
<dbReference type="CDD" id="cd19842">
    <property type="entry name" value="Bbox1_TRIM25-like_C-IV"/>
    <property type="match status" value="1"/>
</dbReference>
<evidence type="ECO:0000256" key="10">
    <source>
        <dbReference type="ARBA" id="ARBA00022723"/>
    </source>
</evidence>
<dbReference type="GO" id="GO:0005634">
    <property type="term" value="C:nucleus"/>
    <property type="evidence" value="ECO:0007669"/>
    <property type="project" value="UniProtKB-SubCell"/>
</dbReference>
<dbReference type="SMART" id="SM00184">
    <property type="entry name" value="RING"/>
    <property type="match status" value="1"/>
</dbReference>
<dbReference type="InterPro" id="IPR043136">
    <property type="entry name" value="B30.2/SPRY_sf"/>
</dbReference>
<dbReference type="InterPro" id="IPR001870">
    <property type="entry name" value="B30.2/SPRY"/>
</dbReference>
<evidence type="ECO:0000256" key="6">
    <source>
        <dbReference type="ARBA" id="ARBA00022490"/>
    </source>
</evidence>
<sequence>MAALTKAQSEPNLLALEEELTCSICLCIFSVPVTVPCGHNFCASCLELTWANQVRDFSCPQCRATFPGRPQLRKNTVLCRVVEQLQGCGDGDGKEDDEREEEEQEAAAPIYCDSCLQAAATQTCLTCMASFCPEHLRPHYDSPAFRDHQLCPPVRDLQQRKCPQHNKLFEFFCSQHSCCICSLCLLSHKLCHTSPLQQAKDKAESALKKRLAELHNQSERSVQAMNSVKTIQSQVAETAARKRDLLRAEFLEIKALIEEKENQTLKVVMEEEKRVCNKFDYIYKILGNKKNEIQSLRDQIEMALTEGDDVLFLKRAAALQRTSVKEAFVPVIEMDHNMIHAAYQSAINLKDVVKLAVNVPVDKRTDARTHKDKILHPTKTTLVEEIDTQDKKNPVKLDAANITLDFNTAHSKVALSERYTKMSVSDTQLNYNHHPQRFTDCPQVLGFQCFKRGIHYWEVELHQNNFCGIGICYGSMERQGPDSRLGRNSSSWCIEWFNSKISAWHNDVEKCLPNTKATKIGVLLHCDGGFVLFLTVEEKLNLIYKFKAQFTEAVYPAFWLFSSGTVLSLC</sequence>
<dbReference type="SUPFAM" id="SSF49899">
    <property type="entry name" value="Concanavalin A-like lectins/glucanases"/>
    <property type="match status" value="1"/>
</dbReference>
<evidence type="ECO:0000256" key="4">
    <source>
        <dbReference type="ARBA" id="ARBA00004906"/>
    </source>
</evidence>
<dbReference type="EC" id="2.3.2.27" evidence="5"/>
<accession>A0A2P4SV32</accession>
<evidence type="ECO:0000256" key="15">
    <source>
        <dbReference type="ARBA" id="ARBA00023054"/>
    </source>
</evidence>
<dbReference type="InterPro" id="IPR001841">
    <property type="entry name" value="Znf_RING"/>
</dbReference>
<dbReference type="InterPro" id="IPR013320">
    <property type="entry name" value="ConA-like_dom_sf"/>
</dbReference>
<evidence type="ECO:0000256" key="12">
    <source>
        <dbReference type="ARBA" id="ARBA00022786"/>
    </source>
</evidence>
<evidence type="ECO:0000256" key="17">
    <source>
        <dbReference type="PROSITE-ProRule" id="PRU00175"/>
    </source>
</evidence>
<dbReference type="Gene3D" id="3.30.160.60">
    <property type="entry name" value="Classic Zinc Finger"/>
    <property type="match status" value="1"/>
</dbReference>
<evidence type="ECO:0000259" key="20">
    <source>
        <dbReference type="PROSITE" id="PS50188"/>
    </source>
</evidence>
<dbReference type="Proteomes" id="UP000237246">
    <property type="component" value="Unassembled WGS sequence"/>
</dbReference>
<dbReference type="PROSITE" id="PS50188">
    <property type="entry name" value="B302_SPRY"/>
    <property type="match status" value="1"/>
</dbReference>
<evidence type="ECO:0000256" key="5">
    <source>
        <dbReference type="ARBA" id="ARBA00012483"/>
    </source>
</evidence>
<feature type="coiled-coil region" evidence="18">
    <location>
        <begin position="243"/>
        <end position="306"/>
    </location>
</feature>
<dbReference type="GO" id="GO:0005737">
    <property type="term" value="C:cytoplasm"/>
    <property type="evidence" value="ECO:0007669"/>
    <property type="project" value="UniProtKB-SubCell"/>
</dbReference>
<dbReference type="InterPro" id="IPR003877">
    <property type="entry name" value="SPRY_dom"/>
</dbReference>
<dbReference type="PRINTS" id="PR01407">
    <property type="entry name" value="BUTYPHLNCDUF"/>
</dbReference>
<keyword evidence="11 17" id="KW-0863">Zinc-finger</keyword>
<comment type="catalytic activity">
    <reaction evidence="1">
        <text>S-ubiquitinyl-[E2 ubiquitin-conjugating enzyme]-L-cysteine + [acceptor protein]-L-lysine = [E2 ubiquitin-conjugating enzyme]-L-cysteine + N(6)-ubiquitinyl-[acceptor protein]-L-lysine.</text>
        <dbReference type="EC" id="2.3.2.27"/>
    </reaction>
</comment>
<keyword evidence="14" id="KW-0391">Immunity</keyword>
<evidence type="ECO:0000256" key="8">
    <source>
        <dbReference type="ARBA" id="ARBA00022588"/>
    </source>
</evidence>
<evidence type="ECO:0000256" key="9">
    <source>
        <dbReference type="ARBA" id="ARBA00022679"/>
    </source>
</evidence>
<dbReference type="Pfam" id="PF13445">
    <property type="entry name" value="zf-RING_UBOX"/>
    <property type="match status" value="1"/>
</dbReference>
<keyword evidence="7" id="KW-0597">Phosphoprotein</keyword>
<dbReference type="PANTHER" id="PTHR25465">
    <property type="entry name" value="B-BOX DOMAIN CONTAINING"/>
    <property type="match status" value="1"/>
</dbReference>
<comment type="caution">
    <text evidence="21">The sequence shown here is derived from an EMBL/GenBank/DDBJ whole genome shotgun (WGS) entry which is preliminary data.</text>
</comment>
<dbReference type="PROSITE" id="PS00518">
    <property type="entry name" value="ZF_RING_1"/>
    <property type="match status" value="1"/>
</dbReference>
<dbReference type="PROSITE" id="PS50089">
    <property type="entry name" value="ZF_RING_2"/>
    <property type="match status" value="1"/>
</dbReference>
<dbReference type="Pfam" id="PF13765">
    <property type="entry name" value="PRY"/>
    <property type="match status" value="1"/>
</dbReference>
<dbReference type="GO" id="GO:0045087">
    <property type="term" value="P:innate immune response"/>
    <property type="evidence" value="ECO:0007669"/>
    <property type="project" value="UniProtKB-KW"/>
</dbReference>
<dbReference type="Gene3D" id="3.30.40.10">
    <property type="entry name" value="Zinc/RING finger domain, C3HC4 (zinc finger)"/>
    <property type="match status" value="1"/>
</dbReference>
<evidence type="ECO:0000259" key="19">
    <source>
        <dbReference type="PROSITE" id="PS50089"/>
    </source>
</evidence>
<keyword evidence="13" id="KW-0862">Zinc</keyword>
<evidence type="ECO:0000313" key="21">
    <source>
        <dbReference type="EMBL" id="POI27960.1"/>
    </source>
</evidence>
<dbReference type="InterPro" id="IPR017907">
    <property type="entry name" value="Znf_RING_CS"/>
</dbReference>
<proteinExistence type="predicted"/>
<evidence type="ECO:0000256" key="16">
    <source>
        <dbReference type="ARBA" id="ARBA00023242"/>
    </source>
</evidence>
<dbReference type="Pfam" id="PF25600">
    <property type="entry name" value="TRIM_CC"/>
    <property type="match status" value="1"/>
</dbReference>
<protein>
    <recommendedName>
        <fullName evidence="5">RING-type E3 ubiquitin transferase</fullName>
        <ecNumber evidence="5">2.3.2.27</ecNumber>
    </recommendedName>
</protein>
<dbReference type="CDD" id="cd16597">
    <property type="entry name" value="RING-HC_TRIM25_C-IV"/>
    <property type="match status" value="1"/>
</dbReference>
<dbReference type="SUPFAM" id="SSF57850">
    <property type="entry name" value="RING/U-box"/>
    <property type="match status" value="1"/>
</dbReference>
<keyword evidence="6" id="KW-0963">Cytoplasm</keyword>
<evidence type="ECO:0000256" key="2">
    <source>
        <dbReference type="ARBA" id="ARBA00004123"/>
    </source>
</evidence>
<dbReference type="SMART" id="SM00589">
    <property type="entry name" value="PRY"/>
    <property type="match status" value="1"/>
</dbReference>
<evidence type="ECO:0000256" key="1">
    <source>
        <dbReference type="ARBA" id="ARBA00000900"/>
    </source>
</evidence>
<dbReference type="InterPro" id="IPR058030">
    <property type="entry name" value="TRIM8/14/16/25/29/45/65_CC"/>
</dbReference>
<gene>
    <name evidence="21" type="ORF">CIB84_008290</name>
</gene>
<evidence type="ECO:0000256" key="14">
    <source>
        <dbReference type="ARBA" id="ARBA00022859"/>
    </source>
</evidence>
<keyword evidence="9" id="KW-0808">Transferase</keyword>
<dbReference type="InterPro" id="IPR051051">
    <property type="entry name" value="E3_ubiq-ligase_TRIM/RNF"/>
</dbReference>
<dbReference type="Gene3D" id="4.10.830.40">
    <property type="match status" value="1"/>
</dbReference>
<comment type="subcellular location">
    <subcellularLocation>
        <location evidence="3">Cytoplasm</location>
    </subcellularLocation>
    <subcellularLocation>
        <location evidence="2">Nucleus</location>
    </subcellularLocation>
</comment>
<evidence type="ECO:0000256" key="3">
    <source>
        <dbReference type="ARBA" id="ARBA00004496"/>
    </source>
</evidence>
<name>A0A2P4SV32_BAMTH</name>
<dbReference type="EMBL" id="PPHD01021429">
    <property type="protein sequence ID" value="POI27960.1"/>
    <property type="molecule type" value="Genomic_DNA"/>
</dbReference>
<dbReference type="InterPro" id="IPR006574">
    <property type="entry name" value="PRY"/>
</dbReference>
<feature type="domain" description="RING-type" evidence="19">
    <location>
        <begin position="22"/>
        <end position="63"/>
    </location>
</feature>
<evidence type="ECO:0000256" key="18">
    <source>
        <dbReference type="SAM" id="Coils"/>
    </source>
</evidence>
<keyword evidence="15 18" id="KW-0175">Coiled coil</keyword>
<feature type="domain" description="B30.2/SPRY" evidence="20">
    <location>
        <begin position="382"/>
        <end position="570"/>
    </location>
</feature>
<reference evidence="21 22" key="1">
    <citation type="submission" date="2018-01" db="EMBL/GenBank/DDBJ databases">
        <title>Comparison of the Chinese Bamboo Partridge and Red Junglefowl genome sequences highlights the importance of demography in genome evolution.</title>
        <authorList>
            <person name="Tiley G.P."/>
            <person name="Kimball R.T."/>
            <person name="Braun E.L."/>
            <person name="Burleigh J.G."/>
        </authorList>
    </citation>
    <scope>NUCLEOTIDE SEQUENCE [LARGE SCALE GENOMIC DNA]</scope>
    <source>
        <strain evidence="21">RTK389</strain>
        <tissue evidence="21">Blood</tissue>
    </source>
</reference>
<dbReference type="PANTHER" id="PTHR25465:SF77">
    <property type="entry name" value="E3 UBIQUITIN_ISG15 LIGASE TRIM25"/>
    <property type="match status" value="1"/>
</dbReference>
<evidence type="ECO:0000256" key="11">
    <source>
        <dbReference type="ARBA" id="ARBA00022771"/>
    </source>
</evidence>
<comment type="pathway">
    <text evidence="4">Protein modification; protein ubiquitination.</text>
</comment>
<dbReference type="SUPFAM" id="SSF57845">
    <property type="entry name" value="B-box zinc-binding domain"/>
    <property type="match status" value="1"/>
</dbReference>
<dbReference type="SMART" id="SM00449">
    <property type="entry name" value="SPRY"/>
    <property type="match status" value="1"/>
</dbReference>
<evidence type="ECO:0000256" key="7">
    <source>
        <dbReference type="ARBA" id="ARBA00022553"/>
    </source>
</evidence>
<dbReference type="GO" id="GO:0008270">
    <property type="term" value="F:zinc ion binding"/>
    <property type="evidence" value="ECO:0007669"/>
    <property type="project" value="UniProtKB-KW"/>
</dbReference>
<keyword evidence="22" id="KW-1185">Reference proteome</keyword>
<keyword evidence="10" id="KW-0479">Metal-binding</keyword>
<dbReference type="AlphaFoldDB" id="A0A2P4SV32"/>
<evidence type="ECO:0000313" key="22">
    <source>
        <dbReference type="Proteomes" id="UP000237246"/>
    </source>
</evidence>
<keyword evidence="16" id="KW-0539">Nucleus</keyword>
<dbReference type="Gene3D" id="2.60.120.920">
    <property type="match status" value="1"/>
</dbReference>
<dbReference type="FunFam" id="2.60.120.920:FF:000045">
    <property type="entry name" value="E3 ubiquitin/ISG15 ligase TRIM25"/>
    <property type="match status" value="1"/>
</dbReference>
<dbReference type="OrthoDB" id="6270329at2759"/>
<evidence type="ECO:0000256" key="13">
    <source>
        <dbReference type="ARBA" id="ARBA00022833"/>
    </source>
</evidence>